<gene>
    <name evidence="3" type="ORF">D9V28_06470</name>
</gene>
<reference evidence="3 4" key="1">
    <citation type="submission" date="2018-10" db="EMBL/GenBank/DDBJ databases">
        <authorList>
            <person name="Li J."/>
        </authorList>
    </citation>
    <scope>NUCLEOTIDE SEQUENCE [LARGE SCALE GENOMIC DNA]</scope>
    <source>
        <strain evidence="3 4">ZD1-4</strain>
    </source>
</reference>
<sequence length="74" mass="7715">MQRGFPSFLVEHGVPFVGWIMLGLLAASLLIGAIWAPRTQGRSLQEIEDEREGASTGATTSAADAGDLTGAASR</sequence>
<keyword evidence="2" id="KW-0812">Transmembrane</keyword>
<dbReference type="AlphaFoldDB" id="A0A3L7J0E0"/>
<keyword evidence="2" id="KW-0472">Membrane</keyword>
<comment type="caution">
    <text evidence="3">The sequence shown here is derived from an EMBL/GenBank/DDBJ whole genome shotgun (WGS) entry which is preliminary data.</text>
</comment>
<feature type="compositionally biased region" description="Low complexity" evidence="1">
    <location>
        <begin position="54"/>
        <end position="74"/>
    </location>
</feature>
<protein>
    <submittedName>
        <fullName evidence="3">Uncharacterized protein</fullName>
    </submittedName>
</protein>
<organism evidence="3 4">
    <name type="scientific">Mycetocola zhadangensis</name>
    <dbReference type="NCBI Taxonomy" id="1164595"/>
    <lineage>
        <taxon>Bacteria</taxon>
        <taxon>Bacillati</taxon>
        <taxon>Actinomycetota</taxon>
        <taxon>Actinomycetes</taxon>
        <taxon>Micrococcales</taxon>
        <taxon>Microbacteriaceae</taxon>
        <taxon>Mycetocola</taxon>
    </lineage>
</organism>
<keyword evidence="4" id="KW-1185">Reference proteome</keyword>
<feature type="transmembrane region" description="Helical" evidence="2">
    <location>
        <begin position="16"/>
        <end position="36"/>
    </location>
</feature>
<dbReference type="Proteomes" id="UP000282460">
    <property type="component" value="Unassembled WGS sequence"/>
</dbReference>
<accession>A0A3L7J0E0</accession>
<proteinExistence type="predicted"/>
<evidence type="ECO:0000256" key="1">
    <source>
        <dbReference type="SAM" id="MobiDB-lite"/>
    </source>
</evidence>
<feature type="region of interest" description="Disordered" evidence="1">
    <location>
        <begin position="42"/>
        <end position="74"/>
    </location>
</feature>
<evidence type="ECO:0000313" key="4">
    <source>
        <dbReference type="Proteomes" id="UP000282460"/>
    </source>
</evidence>
<keyword evidence="2" id="KW-1133">Transmembrane helix</keyword>
<dbReference type="EMBL" id="RCWJ01000002">
    <property type="protein sequence ID" value="RLQ83893.1"/>
    <property type="molecule type" value="Genomic_DNA"/>
</dbReference>
<evidence type="ECO:0000313" key="3">
    <source>
        <dbReference type="EMBL" id="RLQ83893.1"/>
    </source>
</evidence>
<evidence type="ECO:0000256" key="2">
    <source>
        <dbReference type="SAM" id="Phobius"/>
    </source>
</evidence>
<name>A0A3L7J0E0_9MICO</name>